<dbReference type="Pfam" id="PF00012">
    <property type="entry name" value="HSP70"/>
    <property type="match status" value="1"/>
</dbReference>
<dbReference type="Gene3D" id="2.60.34.10">
    <property type="entry name" value="Substrate Binding Domain Of DNAk, Chain A, domain 1"/>
    <property type="match status" value="1"/>
</dbReference>
<keyword evidence="3" id="KW-0067">ATP-binding</keyword>
<sequence>MTRLIERNTTIPAKAAKVFTTHQDNQPGVDVKVFEGERALTAHNRLLGDFSLGGIAPAPRGVPRVNVTFDVDANGILSVNASDEASGRSQSITITADKAGKLSRRDVERMIADAEAHASDDAAALDKARARNDLEGACYSARSTLSKHASDLDVSAAQAEVDDALRWLNENNDADADAVRKRQQAFDAIVHPVIAKCYEATKPADDDDDGEDPSDDKFFDGDK</sequence>
<dbReference type="SUPFAM" id="SSF100934">
    <property type="entry name" value="Heat shock protein 70kD (HSP70), C-terminal subdomain"/>
    <property type="match status" value="1"/>
</dbReference>
<dbReference type="EMBL" id="HBIW01005961">
    <property type="protein sequence ID" value="CAE0689503.1"/>
    <property type="molecule type" value="Transcribed_RNA"/>
</dbReference>
<evidence type="ECO:0000256" key="1">
    <source>
        <dbReference type="ARBA" id="ARBA00007381"/>
    </source>
</evidence>
<evidence type="ECO:0000313" key="5">
    <source>
        <dbReference type="EMBL" id="CAE0689503.1"/>
    </source>
</evidence>
<evidence type="ECO:0000256" key="2">
    <source>
        <dbReference type="ARBA" id="ARBA00022741"/>
    </source>
</evidence>
<accession>A0A7S3ZPH9</accession>
<comment type="similarity">
    <text evidence="1">Belongs to the heat shock protein 70 family.</text>
</comment>
<proteinExistence type="inferred from homology"/>
<dbReference type="SUPFAM" id="SSF100920">
    <property type="entry name" value="Heat shock protein 70kD (HSP70), peptide-binding domain"/>
    <property type="match status" value="1"/>
</dbReference>
<feature type="region of interest" description="Disordered" evidence="4">
    <location>
        <begin position="200"/>
        <end position="223"/>
    </location>
</feature>
<evidence type="ECO:0000256" key="3">
    <source>
        <dbReference type="ARBA" id="ARBA00022840"/>
    </source>
</evidence>
<dbReference type="PANTHER" id="PTHR19375">
    <property type="entry name" value="HEAT SHOCK PROTEIN 70KDA"/>
    <property type="match status" value="1"/>
</dbReference>
<dbReference type="InterPro" id="IPR013126">
    <property type="entry name" value="Hsp_70_fam"/>
</dbReference>
<dbReference type="GO" id="GO:0140662">
    <property type="term" value="F:ATP-dependent protein folding chaperone"/>
    <property type="evidence" value="ECO:0007669"/>
    <property type="project" value="InterPro"/>
</dbReference>
<dbReference type="Gene3D" id="1.20.1270.10">
    <property type="match status" value="1"/>
</dbReference>
<organism evidence="5">
    <name type="scientific">Pelagomonas calceolata</name>
    <dbReference type="NCBI Taxonomy" id="35677"/>
    <lineage>
        <taxon>Eukaryota</taxon>
        <taxon>Sar</taxon>
        <taxon>Stramenopiles</taxon>
        <taxon>Ochrophyta</taxon>
        <taxon>Pelagophyceae</taxon>
        <taxon>Pelagomonadales</taxon>
        <taxon>Pelagomonadaceae</taxon>
        <taxon>Pelagomonas</taxon>
    </lineage>
</organism>
<evidence type="ECO:0008006" key="6">
    <source>
        <dbReference type="Google" id="ProtNLM"/>
    </source>
</evidence>
<keyword evidence="2" id="KW-0547">Nucleotide-binding</keyword>
<protein>
    <recommendedName>
        <fullName evidence="6">Heat shock protein 70</fullName>
    </recommendedName>
</protein>
<dbReference type="InterPro" id="IPR029048">
    <property type="entry name" value="HSP70_C_sf"/>
</dbReference>
<reference evidence="5" key="1">
    <citation type="submission" date="2021-01" db="EMBL/GenBank/DDBJ databases">
        <authorList>
            <person name="Corre E."/>
            <person name="Pelletier E."/>
            <person name="Niang G."/>
            <person name="Scheremetjew M."/>
            <person name="Finn R."/>
            <person name="Kale V."/>
            <person name="Holt S."/>
            <person name="Cochrane G."/>
            <person name="Meng A."/>
            <person name="Brown T."/>
            <person name="Cohen L."/>
        </authorList>
    </citation>
    <scope>NUCLEOTIDE SEQUENCE</scope>
    <source>
        <strain evidence="5">CCMP1756</strain>
    </source>
</reference>
<gene>
    <name evidence="5" type="ORF">PCAL00307_LOCUS4937</name>
</gene>
<dbReference type="InterPro" id="IPR029047">
    <property type="entry name" value="HSP70_peptide-bd_sf"/>
</dbReference>
<dbReference type="GO" id="GO:0005524">
    <property type="term" value="F:ATP binding"/>
    <property type="evidence" value="ECO:0007669"/>
    <property type="project" value="UniProtKB-KW"/>
</dbReference>
<dbReference type="FunFam" id="2.60.34.10:FF:000012">
    <property type="entry name" value="Heat shock 70 kDa protein"/>
    <property type="match status" value="1"/>
</dbReference>
<dbReference type="AlphaFoldDB" id="A0A7S3ZPH9"/>
<evidence type="ECO:0000256" key="4">
    <source>
        <dbReference type="SAM" id="MobiDB-lite"/>
    </source>
</evidence>
<feature type="compositionally biased region" description="Acidic residues" evidence="4">
    <location>
        <begin position="205"/>
        <end position="214"/>
    </location>
</feature>
<name>A0A7S3ZPH9_9STRA</name>